<evidence type="ECO:0000313" key="6">
    <source>
        <dbReference type="EMBL" id="UZW75942.1"/>
    </source>
</evidence>
<evidence type="ECO:0000256" key="3">
    <source>
        <dbReference type="ARBA" id="ARBA00023235"/>
    </source>
</evidence>
<dbReference type="Gene3D" id="2.40.100.10">
    <property type="entry name" value="Cyclophilin-like"/>
    <property type="match status" value="1"/>
</dbReference>
<keyword evidence="4" id="KW-0732">Signal</keyword>
<dbReference type="AlphaFoldDB" id="A0A9E8HMA0"/>
<dbReference type="SUPFAM" id="SSF50891">
    <property type="entry name" value="Cyclophilin-like"/>
    <property type="match status" value="1"/>
</dbReference>
<evidence type="ECO:0000259" key="5">
    <source>
        <dbReference type="PROSITE" id="PS50072"/>
    </source>
</evidence>
<dbReference type="Proteomes" id="UP001164472">
    <property type="component" value="Chromosome"/>
</dbReference>
<feature type="domain" description="PPIase cyclophilin-type" evidence="5">
    <location>
        <begin position="40"/>
        <end position="194"/>
    </location>
</feature>
<reference evidence="6" key="1">
    <citation type="submission" date="2022-07" db="EMBL/GenBank/DDBJ databases">
        <title>Alkalimarinus sp. nov., isolated from gut of a Alitta virens.</title>
        <authorList>
            <person name="Yang A.I."/>
            <person name="Shin N.-R."/>
        </authorList>
    </citation>
    <scope>NUCLEOTIDE SEQUENCE</scope>
    <source>
        <strain evidence="6">FA028</strain>
    </source>
</reference>
<gene>
    <name evidence="6" type="ORF">NNL22_05005</name>
</gene>
<evidence type="ECO:0000313" key="7">
    <source>
        <dbReference type="Proteomes" id="UP001164472"/>
    </source>
</evidence>
<keyword evidence="3 4" id="KW-0413">Isomerase</keyword>
<proteinExistence type="inferred from homology"/>
<dbReference type="PROSITE" id="PS50072">
    <property type="entry name" value="CSA_PPIASE_2"/>
    <property type="match status" value="1"/>
</dbReference>
<name>A0A9E8HMA0_9ALTE</name>
<evidence type="ECO:0000256" key="1">
    <source>
        <dbReference type="ARBA" id="ARBA00007365"/>
    </source>
</evidence>
<accession>A0A9E8HMA0</accession>
<dbReference type="PRINTS" id="PR00153">
    <property type="entry name" value="CSAPPISMRASE"/>
</dbReference>
<organism evidence="6 7">
    <name type="scientific">Alkalimarinus sediminis</name>
    <dbReference type="NCBI Taxonomy" id="1632866"/>
    <lineage>
        <taxon>Bacteria</taxon>
        <taxon>Pseudomonadati</taxon>
        <taxon>Pseudomonadota</taxon>
        <taxon>Gammaproteobacteria</taxon>
        <taxon>Alteromonadales</taxon>
        <taxon>Alteromonadaceae</taxon>
        <taxon>Alkalimarinus</taxon>
    </lineage>
</organism>
<dbReference type="KEGG" id="asem:NNL22_05005"/>
<dbReference type="RefSeq" id="WP_251811691.1">
    <property type="nucleotide sequence ID" value="NZ_CP101527.1"/>
</dbReference>
<comment type="function">
    <text evidence="4">PPIases accelerate the folding of proteins. It catalyzes the cis-trans isomerization of proline imidic peptide bonds in oligopeptides.</text>
</comment>
<protein>
    <recommendedName>
        <fullName evidence="4">Peptidyl-prolyl cis-trans isomerase</fullName>
        <shortName evidence="4">PPIase</shortName>
        <ecNumber evidence="4">5.2.1.8</ecNumber>
    </recommendedName>
</protein>
<feature type="signal peptide" evidence="4">
    <location>
        <begin position="1"/>
        <end position="25"/>
    </location>
</feature>
<dbReference type="InterPro" id="IPR029000">
    <property type="entry name" value="Cyclophilin-like_dom_sf"/>
</dbReference>
<dbReference type="PROSITE" id="PS00170">
    <property type="entry name" value="CSA_PPIASE_1"/>
    <property type="match status" value="1"/>
</dbReference>
<keyword evidence="2 4" id="KW-0697">Rotamase</keyword>
<dbReference type="PANTHER" id="PTHR43246">
    <property type="entry name" value="PEPTIDYL-PROLYL CIS-TRANS ISOMERASE CYP38, CHLOROPLASTIC"/>
    <property type="match status" value="1"/>
</dbReference>
<evidence type="ECO:0000256" key="4">
    <source>
        <dbReference type="RuleBase" id="RU363019"/>
    </source>
</evidence>
<sequence length="196" mass="21798">MPRYMTLIKSLMLCISLVFSSFALAAENNTAPSDVKVQIETNYGNIIVQLNSEKAPITVKNFLYYVESGFYTKTIFHRVIPGFMIQGGGFTKSMDKLPTQAPIRNEASNGLHNNRGTIAMARTNNPHSATAQFFINVANNNFLDYSQQSMGYAVFGKVVEGMDVVDKIEHVKTTKRNMHKNIPVDPVVIKGMSVVK</sequence>
<dbReference type="GO" id="GO:0003755">
    <property type="term" value="F:peptidyl-prolyl cis-trans isomerase activity"/>
    <property type="evidence" value="ECO:0007669"/>
    <property type="project" value="UniProtKB-UniRule"/>
</dbReference>
<keyword evidence="7" id="KW-1185">Reference proteome</keyword>
<comment type="similarity">
    <text evidence="1 4">Belongs to the cyclophilin-type PPIase family.</text>
</comment>
<dbReference type="InterPro" id="IPR044665">
    <property type="entry name" value="E_coli_cyclophilin_A-like"/>
</dbReference>
<feature type="chain" id="PRO_5039741205" description="Peptidyl-prolyl cis-trans isomerase" evidence="4">
    <location>
        <begin position="26"/>
        <end position="196"/>
    </location>
</feature>
<evidence type="ECO:0000256" key="2">
    <source>
        <dbReference type="ARBA" id="ARBA00023110"/>
    </source>
</evidence>
<dbReference type="InterPro" id="IPR020892">
    <property type="entry name" value="Cyclophilin-type_PPIase_CS"/>
</dbReference>
<dbReference type="EMBL" id="CP101527">
    <property type="protein sequence ID" value="UZW75942.1"/>
    <property type="molecule type" value="Genomic_DNA"/>
</dbReference>
<comment type="catalytic activity">
    <reaction evidence="4">
        <text>[protein]-peptidylproline (omega=180) = [protein]-peptidylproline (omega=0)</text>
        <dbReference type="Rhea" id="RHEA:16237"/>
        <dbReference type="Rhea" id="RHEA-COMP:10747"/>
        <dbReference type="Rhea" id="RHEA-COMP:10748"/>
        <dbReference type="ChEBI" id="CHEBI:83833"/>
        <dbReference type="ChEBI" id="CHEBI:83834"/>
        <dbReference type="EC" id="5.2.1.8"/>
    </reaction>
</comment>
<dbReference type="EC" id="5.2.1.8" evidence="4"/>
<dbReference type="Pfam" id="PF00160">
    <property type="entry name" value="Pro_isomerase"/>
    <property type="match status" value="1"/>
</dbReference>
<dbReference type="InterPro" id="IPR002130">
    <property type="entry name" value="Cyclophilin-type_PPIase_dom"/>
</dbReference>
<dbReference type="GO" id="GO:0006457">
    <property type="term" value="P:protein folding"/>
    <property type="evidence" value="ECO:0007669"/>
    <property type="project" value="InterPro"/>
</dbReference>
<dbReference type="CDD" id="cd01920">
    <property type="entry name" value="cyclophilin_EcCYP_like"/>
    <property type="match status" value="1"/>
</dbReference>